<reference evidence="3" key="2">
    <citation type="submission" date="2023-05" db="EMBL/GenBank/DDBJ databases">
        <authorList>
            <person name="Fouks B."/>
        </authorList>
    </citation>
    <scope>NUCLEOTIDE SEQUENCE</scope>
    <source>
        <strain evidence="3">Stay&amp;Tobe</strain>
        <tissue evidence="3">Testes</tissue>
    </source>
</reference>
<dbReference type="Proteomes" id="UP001233999">
    <property type="component" value="Unassembled WGS sequence"/>
</dbReference>
<dbReference type="FunFam" id="2.60.40.10:FF:000107">
    <property type="entry name" value="Myosin, light chain kinase a"/>
    <property type="match status" value="1"/>
</dbReference>
<dbReference type="AlphaFoldDB" id="A0AAD8ENT6"/>
<dbReference type="InterPro" id="IPR036179">
    <property type="entry name" value="Ig-like_dom_sf"/>
</dbReference>
<dbReference type="PANTHER" id="PTHR47633:SF4">
    <property type="entry name" value="MYOPALLADIN ISOFORM X1"/>
    <property type="match status" value="1"/>
</dbReference>
<dbReference type="PROSITE" id="PS50835">
    <property type="entry name" value="IG_LIKE"/>
    <property type="match status" value="1"/>
</dbReference>
<evidence type="ECO:0000259" key="2">
    <source>
        <dbReference type="PROSITE" id="PS50835"/>
    </source>
</evidence>
<dbReference type="Gene3D" id="2.60.40.10">
    <property type="entry name" value="Immunoglobulins"/>
    <property type="match status" value="1"/>
</dbReference>
<dbReference type="InterPro" id="IPR013098">
    <property type="entry name" value="Ig_I-set"/>
</dbReference>
<evidence type="ECO:0000256" key="1">
    <source>
        <dbReference type="ARBA" id="ARBA00023319"/>
    </source>
</evidence>
<feature type="domain" description="Ig-like" evidence="2">
    <location>
        <begin position="65"/>
        <end position="148"/>
    </location>
</feature>
<sequence>MVYQFRTTLITRQHSIKESAHSPLKKLSQRILLNLVAELLNAAGTAETNATLSVKEAEPEEQLSPPVFTKRLESSAAQEGSTFQMECKVEGNPLPTVQWYKNDVCIDTSPDYVITYNNGEAVLRFEEVFPSRIKQNIYVKQLTKSALT</sequence>
<dbReference type="Pfam" id="PF07679">
    <property type="entry name" value="I-set"/>
    <property type="match status" value="1"/>
</dbReference>
<accession>A0AAD8ENT6</accession>
<dbReference type="InterPro" id="IPR007110">
    <property type="entry name" value="Ig-like_dom"/>
</dbReference>
<evidence type="ECO:0000313" key="4">
    <source>
        <dbReference type="Proteomes" id="UP001233999"/>
    </source>
</evidence>
<gene>
    <name evidence="3" type="ORF">L9F63_027067</name>
</gene>
<dbReference type="InterPro" id="IPR013783">
    <property type="entry name" value="Ig-like_fold"/>
</dbReference>
<comment type="caution">
    <text evidence="3">The sequence shown here is derived from an EMBL/GenBank/DDBJ whole genome shotgun (WGS) entry which is preliminary data.</text>
</comment>
<name>A0AAD8ENT6_DIPPU</name>
<protein>
    <recommendedName>
        <fullName evidence="2">Ig-like domain-containing protein</fullName>
    </recommendedName>
</protein>
<dbReference type="SUPFAM" id="SSF48726">
    <property type="entry name" value="Immunoglobulin"/>
    <property type="match status" value="1"/>
</dbReference>
<keyword evidence="1" id="KW-0393">Immunoglobulin domain</keyword>
<evidence type="ECO:0000313" key="3">
    <source>
        <dbReference type="EMBL" id="KAJ9597043.1"/>
    </source>
</evidence>
<proteinExistence type="predicted"/>
<keyword evidence="4" id="KW-1185">Reference proteome</keyword>
<reference evidence="3" key="1">
    <citation type="journal article" date="2023" name="IScience">
        <title>Live-bearing cockroach genome reveals convergent evolutionary mechanisms linked to viviparity in insects and beyond.</title>
        <authorList>
            <person name="Fouks B."/>
            <person name="Harrison M.C."/>
            <person name="Mikhailova A.A."/>
            <person name="Marchal E."/>
            <person name="English S."/>
            <person name="Carruthers M."/>
            <person name="Jennings E.C."/>
            <person name="Chiamaka E.L."/>
            <person name="Frigard R.A."/>
            <person name="Pippel M."/>
            <person name="Attardo G.M."/>
            <person name="Benoit J.B."/>
            <person name="Bornberg-Bauer E."/>
            <person name="Tobe S.S."/>
        </authorList>
    </citation>
    <scope>NUCLEOTIDE SEQUENCE</scope>
    <source>
        <strain evidence="3">Stay&amp;Tobe</strain>
    </source>
</reference>
<dbReference type="PANTHER" id="PTHR47633">
    <property type="entry name" value="IMMUNOGLOBULIN"/>
    <property type="match status" value="1"/>
</dbReference>
<organism evidence="3 4">
    <name type="scientific">Diploptera punctata</name>
    <name type="common">Pacific beetle cockroach</name>
    <dbReference type="NCBI Taxonomy" id="6984"/>
    <lineage>
        <taxon>Eukaryota</taxon>
        <taxon>Metazoa</taxon>
        <taxon>Ecdysozoa</taxon>
        <taxon>Arthropoda</taxon>
        <taxon>Hexapoda</taxon>
        <taxon>Insecta</taxon>
        <taxon>Pterygota</taxon>
        <taxon>Neoptera</taxon>
        <taxon>Polyneoptera</taxon>
        <taxon>Dictyoptera</taxon>
        <taxon>Blattodea</taxon>
        <taxon>Blaberoidea</taxon>
        <taxon>Blaberidae</taxon>
        <taxon>Diplopterinae</taxon>
        <taxon>Diploptera</taxon>
    </lineage>
</organism>
<dbReference type="EMBL" id="JASPKZ010001916">
    <property type="protein sequence ID" value="KAJ9597043.1"/>
    <property type="molecule type" value="Genomic_DNA"/>
</dbReference>